<feature type="region of interest" description="Disordered" evidence="1">
    <location>
        <begin position="1"/>
        <end position="36"/>
    </location>
</feature>
<name>A0A445MF48_ENSVE</name>
<evidence type="ECO:0000256" key="1">
    <source>
        <dbReference type="SAM" id="MobiDB-lite"/>
    </source>
</evidence>
<reference evidence="2" key="1">
    <citation type="journal article" date="2018" name="Data Brief">
        <title>Genome sequence data from 17 accessions of Ensete ventricosum, a staple food crop for millions in Ethiopia.</title>
        <authorList>
            <person name="Yemataw Z."/>
            <person name="Muzemil S."/>
            <person name="Ambachew D."/>
            <person name="Tripathi L."/>
            <person name="Tesfaye K."/>
            <person name="Chala A."/>
            <person name="Farbos A."/>
            <person name="O'Neill P."/>
            <person name="Moore K."/>
            <person name="Grant M."/>
            <person name="Studholme D.J."/>
        </authorList>
    </citation>
    <scope>NUCLEOTIDE SEQUENCE [LARGE SCALE GENOMIC DNA]</scope>
    <source>
        <tissue evidence="2">Leaf</tissue>
    </source>
</reference>
<dbReference type="EMBL" id="KV875761">
    <property type="protein sequence ID" value="RZR72818.1"/>
    <property type="molecule type" value="Genomic_DNA"/>
</dbReference>
<accession>A0A445MF48</accession>
<dbReference type="Proteomes" id="UP000290560">
    <property type="component" value="Unassembled WGS sequence"/>
</dbReference>
<feature type="compositionally biased region" description="Polar residues" evidence="1">
    <location>
        <begin position="13"/>
        <end position="23"/>
    </location>
</feature>
<sequence>MTYADLAAKSSHLRTSGPSTWPTRRSWPTGCTEDPSCRTADLTQVRSTPPTCMRTPHHQDGRHGERCDDMVKGATAWNQRPTPTGRPLLHPGFPTPASDLPRRALNRHSSGRAPLCAEVIAKRAA</sequence>
<protein>
    <submittedName>
        <fullName evidence="2">Uncharacterized protein</fullName>
    </submittedName>
</protein>
<organism evidence="2">
    <name type="scientific">Ensete ventricosum</name>
    <name type="common">Abyssinian banana</name>
    <name type="synonym">Musa ensete</name>
    <dbReference type="NCBI Taxonomy" id="4639"/>
    <lineage>
        <taxon>Eukaryota</taxon>
        <taxon>Viridiplantae</taxon>
        <taxon>Streptophyta</taxon>
        <taxon>Embryophyta</taxon>
        <taxon>Tracheophyta</taxon>
        <taxon>Spermatophyta</taxon>
        <taxon>Magnoliopsida</taxon>
        <taxon>Liliopsida</taxon>
        <taxon>Zingiberales</taxon>
        <taxon>Musaceae</taxon>
        <taxon>Ensete</taxon>
    </lineage>
</organism>
<proteinExistence type="predicted"/>
<gene>
    <name evidence="2" type="ORF">BHM03_00017460</name>
</gene>
<dbReference type="AlphaFoldDB" id="A0A445MF48"/>
<feature type="region of interest" description="Disordered" evidence="1">
    <location>
        <begin position="76"/>
        <end position="99"/>
    </location>
</feature>
<evidence type="ECO:0000313" key="2">
    <source>
        <dbReference type="EMBL" id="RZR72818.1"/>
    </source>
</evidence>